<evidence type="ECO:0000313" key="2">
    <source>
        <dbReference type="Proteomes" id="UP000006048"/>
    </source>
</evidence>
<gene>
    <name evidence="1" type="ordered locus">Turpa_1308</name>
</gene>
<dbReference type="AlphaFoldDB" id="I4B3U9"/>
<keyword evidence="2" id="KW-1185">Reference proteome</keyword>
<accession>I4B3U9</accession>
<dbReference type="KEGG" id="tpx:Turpa_1308"/>
<dbReference type="STRING" id="869212.Turpa_1308"/>
<dbReference type="HOGENOM" id="CLU_1342765_0_0_12"/>
<reference evidence="1 2" key="1">
    <citation type="submission" date="2012-06" db="EMBL/GenBank/DDBJ databases">
        <title>The complete chromosome of genome of Turneriella parva DSM 21527.</title>
        <authorList>
            <consortium name="US DOE Joint Genome Institute (JGI-PGF)"/>
            <person name="Lucas S."/>
            <person name="Han J."/>
            <person name="Lapidus A."/>
            <person name="Bruce D."/>
            <person name="Goodwin L."/>
            <person name="Pitluck S."/>
            <person name="Peters L."/>
            <person name="Kyrpides N."/>
            <person name="Mavromatis K."/>
            <person name="Ivanova N."/>
            <person name="Mikhailova N."/>
            <person name="Chertkov O."/>
            <person name="Detter J.C."/>
            <person name="Tapia R."/>
            <person name="Han C."/>
            <person name="Land M."/>
            <person name="Hauser L."/>
            <person name="Markowitz V."/>
            <person name="Cheng J.-F."/>
            <person name="Hugenholtz P."/>
            <person name="Woyke T."/>
            <person name="Wu D."/>
            <person name="Gronow S."/>
            <person name="Wellnitz S."/>
            <person name="Brambilla E."/>
            <person name="Klenk H.-P."/>
            <person name="Eisen J.A."/>
        </authorList>
    </citation>
    <scope>NUCLEOTIDE SEQUENCE [LARGE SCALE GENOMIC DNA]</scope>
    <source>
        <strain evidence="2">ATCC BAA-1111 / DSM 21527 / NCTC 11395 / H</strain>
    </source>
</reference>
<organism evidence="1 2">
    <name type="scientific">Turneriella parva (strain ATCC BAA-1111 / DSM 21527 / NCTC 11395 / H)</name>
    <name type="common">Leptospira parva</name>
    <dbReference type="NCBI Taxonomy" id="869212"/>
    <lineage>
        <taxon>Bacteria</taxon>
        <taxon>Pseudomonadati</taxon>
        <taxon>Spirochaetota</taxon>
        <taxon>Spirochaetia</taxon>
        <taxon>Leptospirales</taxon>
        <taxon>Leptospiraceae</taxon>
        <taxon>Turneriella</taxon>
    </lineage>
</organism>
<name>I4B3U9_TURPD</name>
<dbReference type="EMBL" id="CP002959">
    <property type="protein sequence ID" value="AFM11956.1"/>
    <property type="molecule type" value="Genomic_DNA"/>
</dbReference>
<protein>
    <submittedName>
        <fullName evidence="1">Uncharacterized protein</fullName>
    </submittedName>
</protein>
<evidence type="ECO:0000313" key="1">
    <source>
        <dbReference type="EMBL" id="AFM11956.1"/>
    </source>
</evidence>
<sequence>MSDVLGESRRYFEARLADCRHAPHLHTEQIKTYEQYLSIIGQSSDAGDYAQKLGPLASMFAVARAEQMDKYGNLVRLYQKLGNPDKLKAALDRYETAKKAQNHGDLVGLMTTAQDAAAVTESKGNEKLNLAMTLLQCVVAYAAYPAEQDRSGKVAGILETYTALKNLDPLFTWQSYAETPYVYVVFFDTARMQRLGQIFEQVKA</sequence>
<dbReference type="Proteomes" id="UP000006048">
    <property type="component" value="Chromosome"/>
</dbReference>
<dbReference type="RefSeq" id="WP_014802471.1">
    <property type="nucleotide sequence ID" value="NC_018020.1"/>
</dbReference>
<proteinExistence type="predicted"/>